<feature type="active site" description="Proton acceptor" evidence="3">
    <location>
        <position position="62"/>
    </location>
</feature>
<dbReference type="Gene3D" id="2.60.120.10">
    <property type="entry name" value="Jelly Rolls"/>
    <property type="match status" value="1"/>
</dbReference>
<comment type="caution">
    <text evidence="5">The sequence shown here is derived from an EMBL/GenBank/DDBJ whole genome shotgun (WGS) entry which is preliminary data.</text>
</comment>
<dbReference type="Proteomes" id="UP000028058">
    <property type="component" value="Unassembled WGS sequence"/>
</dbReference>
<dbReference type="InterPro" id="IPR011051">
    <property type="entry name" value="RmlC_Cupin_sf"/>
</dbReference>
<gene>
    <name evidence="5" type="ORF">SFRA_032585</name>
</gene>
<evidence type="ECO:0000256" key="2">
    <source>
        <dbReference type="ARBA" id="ARBA00023235"/>
    </source>
</evidence>
<evidence type="ECO:0000256" key="3">
    <source>
        <dbReference type="PIRSR" id="PIRSR600888-1"/>
    </source>
</evidence>
<sequence>MIITETRVRDAYRITPEPIPDHRGSLYESLRYETLRRATGHAIEIRQVNHTVNRRNTLRGIHGTTVPPGQGKIVTCVRGAARTMVVDLRVGSPTFGGHDVVGQDAESGVAVYLPDGLGLGYVALADDTCMNYLYTREYTPGMIIDIDALDPGLGLPWNLTEPPVRSERDAAAPSLAEAAAAGTLPGYEQCLRAYPAM</sequence>
<dbReference type="SMR" id="A0A3M8EQN6"/>
<evidence type="ECO:0000256" key="1">
    <source>
        <dbReference type="ARBA" id="ARBA00010154"/>
    </source>
</evidence>
<evidence type="ECO:0000256" key="4">
    <source>
        <dbReference type="PIRSR" id="PIRSR600888-3"/>
    </source>
</evidence>
<organism evidence="5 6">
    <name type="scientific">Streptomyces xinghaiensis</name>
    <dbReference type="NCBI Taxonomy" id="1038928"/>
    <lineage>
        <taxon>Bacteria</taxon>
        <taxon>Bacillati</taxon>
        <taxon>Actinomycetota</taxon>
        <taxon>Actinomycetes</taxon>
        <taxon>Kitasatosporales</taxon>
        <taxon>Streptomycetaceae</taxon>
        <taxon>Streptomyces</taxon>
    </lineage>
</organism>
<dbReference type="GO" id="GO:0005829">
    <property type="term" value="C:cytosol"/>
    <property type="evidence" value="ECO:0007669"/>
    <property type="project" value="TreeGrafter"/>
</dbReference>
<feature type="site" description="Participates in a stacking interaction with the thymidine ring of dTDP-4-oxo-6-deoxyglucose" evidence="4">
    <location>
        <position position="138"/>
    </location>
</feature>
<dbReference type="SUPFAM" id="SSF51182">
    <property type="entry name" value="RmlC-like cupins"/>
    <property type="match status" value="1"/>
</dbReference>
<dbReference type="Pfam" id="PF00908">
    <property type="entry name" value="dTDP_sugar_isom"/>
    <property type="match status" value="1"/>
</dbReference>
<proteinExistence type="inferred from homology"/>
<dbReference type="InterPro" id="IPR014710">
    <property type="entry name" value="RmlC-like_jellyroll"/>
</dbReference>
<keyword evidence="2" id="KW-0413">Isomerase</keyword>
<feature type="active site" description="Proton donor" evidence="3">
    <location>
        <position position="132"/>
    </location>
</feature>
<name>A0A3M8EQN6_9ACTN</name>
<dbReference type="InterPro" id="IPR000888">
    <property type="entry name" value="RmlC-like"/>
</dbReference>
<evidence type="ECO:0000313" key="6">
    <source>
        <dbReference type="Proteomes" id="UP000028058"/>
    </source>
</evidence>
<dbReference type="PANTHER" id="PTHR21047">
    <property type="entry name" value="DTDP-6-DEOXY-D-GLUCOSE-3,5 EPIMERASE"/>
    <property type="match status" value="1"/>
</dbReference>
<dbReference type="PANTHER" id="PTHR21047:SF2">
    <property type="entry name" value="THYMIDINE DIPHOSPHO-4-KETO-RHAMNOSE 3,5-EPIMERASE"/>
    <property type="match status" value="1"/>
</dbReference>
<dbReference type="GO" id="GO:0019305">
    <property type="term" value="P:dTDP-rhamnose biosynthetic process"/>
    <property type="evidence" value="ECO:0007669"/>
    <property type="project" value="TreeGrafter"/>
</dbReference>
<dbReference type="RefSeq" id="WP_043470745.1">
    <property type="nucleotide sequence ID" value="NZ_CP134822.1"/>
</dbReference>
<keyword evidence="6" id="KW-1185">Reference proteome</keyword>
<dbReference type="AlphaFoldDB" id="A0A3M8EQN6"/>
<reference evidence="5 6" key="1">
    <citation type="journal article" date="2014" name="Genome Announc.">
        <title>Draft Genome Sequence of Streptomyces fradiae ATCC 19609, a Strain Highly Sensitive to Antibiotics.</title>
        <authorList>
            <person name="Bekker O.B."/>
            <person name="Klimina K.M."/>
            <person name="Vatlin A.A."/>
            <person name="Zakharevich N.V."/>
            <person name="Kasianov A.S."/>
            <person name="Danilenko V.N."/>
        </authorList>
    </citation>
    <scope>NUCLEOTIDE SEQUENCE [LARGE SCALE GENOMIC DNA]</scope>
    <source>
        <strain evidence="5 6">ATCC 19609</strain>
    </source>
</reference>
<dbReference type="CDD" id="cd00438">
    <property type="entry name" value="cupin_RmlC"/>
    <property type="match status" value="1"/>
</dbReference>
<accession>A0A3M8EQN6</accession>
<dbReference type="GO" id="GO:0008830">
    <property type="term" value="F:dTDP-4-dehydrorhamnose 3,5-epimerase activity"/>
    <property type="evidence" value="ECO:0007669"/>
    <property type="project" value="InterPro"/>
</dbReference>
<dbReference type="GO" id="GO:0000271">
    <property type="term" value="P:polysaccharide biosynthetic process"/>
    <property type="evidence" value="ECO:0007669"/>
    <property type="project" value="TreeGrafter"/>
</dbReference>
<dbReference type="OrthoDB" id="9800680at2"/>
<evidence type="ECO:0000313" key="5">
    <source>
        <dbReference type="EMBL" id="RKM89892.1"/>
    </source>
</evidence>
<dbReference type="EMBL" id="JNAD02000027">
    <property type="protein sequence ID" value="RKM89892.1"/>
    <property type="molecule type" value="Genomic_DNA"/>
</dbReference>
<protein>
    <submittedName>
        <fullName evidence="5">dTDP-4-keto-6-deoxy-D-glucose epimerase</fullName>
    </submittedName>
</protein>
<comment type="similarity">
    <text evidence="1">Belongs to the dTDP-4-dehydrorhamnose 3,5-epimerase family.</text>
</comment>